<keyword evidence="3" id="KW-1185">Reference proteome</keyword>
<name>A0A084H067_METID</name>
<sequence>MTEFPIIHTNFWDAVIAVPAVIILTQIAKLLFKIPPHFVPTAAGFTGLLIGIFISHPNHFSTGLFMGCFYGSAAVGAYSSLKTSLKAYRRYEKKT</sequence>
<dbReference type="EMBL" id="JNVC02000004">
    <property type="protein sequence ID" value="KEZ52979.1"/>
    <property type="molecule type" value="Genomic_DNA"/>
</dbReference>
<dbReference type="OrthoDB" id="2969583at2"/>
<feature type="transmembrane region" description="Helical" evidence="1">
    <location>
        <begin position="60"/>
        <end position="81"/>
    </location>
</feature>
<proteinExistence type="predicted"/>
<evidence type="ECO:0000313" key="2">
    <source>
        <dbReference type="EMBL" id="KEZ52979.1"/>
    </source>
</evidence>
<comment type="caution">
    <text evidence="2">The sequence shown here is derived from an EMBL/GenBank/DDBJ whole genome shotgun (WGS) entry which is preliminary data.</text>
</comment>
<protein>
    <recommendedName>
        <fullName evidence="4">Holin</fullName>
    </recommendedName>
</protein>
<dbReference type="Proteomes" id="UP000028549">
    <property type="component" value="Unassembled WGS sequence"/>
</dbReference>
<evidence type="ECO:0000313" key="3">
    <source>
        <dbReference type="Proteomes" id="UP000028549"/>
    </source>
</evidence>
<organism evidence="2 3">
    <name type="scientific">Metabacillus indicus</name>
    <name type="common">Bacillus indicus</name>
    <dbReference type="NCBI Taxonomy" id="246786"/>
    <lineage>
        <taxon>Bacteria</taxon>
        <taxon>Bacillati</taxon>
        <taxon>Bacillota</taxon>
        <taxon>Bacilli</taxon>
        <taxon>Bacillales</taxon>
        <taxon>Bacillaceae</taxon>
        <taxon>Metabacillus</taxon>
    </lineage>
</organism>
<feature type="transmembrane region" description="Helical" evidence="1">
    <location>
        <begin position="6"/>
        <end position="25"/>
    </location>
</feature>
<evidence type="ECO:0000256" key="1">
    <source>
        <dbReference type="SAM" id="Phobius"/>
    </source>
</evidence>
<keyword evidence="1" id="KW-0812">Transmembrane</keyword>
<keyword evidence="1" id="KW-0472">Membrane</keyword>
<evidence type="ECO:0008006" key="4">
    <source>
        <dbReference type="Google" id="ProtNLM"/>
    </source>
</evidence>
<accession>A0A084H067</accession>
<keyword evidence="1" id="KW-1133">Transmembrane helix</keyword>
<dbReference type="AlphaFoldDB" id="A0A084H067"/>
<reference evidence="2 3" key="1">
    <citation type="journal article" date="2005" name="Int. J. Syst. Evol. Microbiol.">
        <title>Bacillus cibi sp. nov., isolated from jeotgal, a traditional Korean fermented seafood.</title>
        <authorList>
            <person name="Yoon J.H."/>
            <person name="Lee C.H."/>
            <person name="Oh T.K."/>
        </authorList>
    </citation>
    <scope>NUCLEOTIDE SEQUENCE [LARGE SCALE GENOMIC DNA]</scope>
    <source>
        <strain evidence="2 3">DSM 16189</strain>
    </source>
</reference>
<gene>
    <name evidence="2" type="ORF">GS18_0209170</name>
</gene>
<feature type="transmembrane region" description="Helical" evidence="1">
    <location>
        <begin position="37"/>
        <end position="54"/>
    </location>
</feature>
<dbReference type="RefSeq" id="WP_029280381.1">
    <property type="nucleotide sequence ID" value="NZ_CANLZQ010000004.1"/>
</dbReference>